<evidence type="ECO:0000313" key="4">
    <source>
        <dbReference type="EMBL" id="KAF2901151.1"/>
    </source>
</evidence>
<dbReference type="OrthoDB" id="6515605at2759"/>
<dbReference type="AlphaFoldDB" id="A0A8K0DBR4"/>
<feature type="signal peptide" evidence="2">
    <location>
        <begin position="1"/>
        <end position="18"/>
    </location>
</feature>
<dbReference type="EMBL" id="VTPC01001827">
    <property type="protein sequence ID" value="KAF2901151.1"/>
    <property type="molecule type" value="Genomic_DNA"/>
</dbReference>
<dbReference type="InterPro" id="IPR018114">
    <property type="entry name" value="TRYPSIN_HIS"/>
</dbReference>
<keyword evidence="5" id="KW-1185">Reference proteome</keyword>
<dbReference type="PROSITE" id="PS00134">
    <property type="entry name" value="TRYPSIN_HIS"/>
    <property type="match status" value="1"/>
</dbReference>
<organism evidence="4 5">
    <name type="scientific">Ignelater luminosus</name>
    <name type="common">Cucubano</name>
    <name type="synonym">Pyrophorus luminosus</name>
    <dbReference type="NCBI Taxonomy" id="2038154"/>
    <lineage>
        <taxon>Eukaryota</taxon>
        <taxon>Metazoa</taxon>
        <taxon>Ecdysozoa</taxon>
        <taxon>Arthropoda</taxon>
        <taxon>Hexapoda</taxon>
        <taxon>Insecta</taxon>
        <taxon>Pterygota</taxon>
        <taxon>Neoptera</taxon>
        <taxon>Endopterygota</taxon>
        <taxon>Coleoptera</taxon>
        <taxon>Polyphaga</taxon>
        <taxon>Elateriformia</taxon>
        <taxon>Elateroidea</taxon>
        <taxon>Elateridae</taxon>
        <taxon>Agrypninae</taxon>
        <taxon>Pyrophorini</taxon>
        <taxon>Ignelater</taxon>
    </lineage>
</organism>
<dbReference type="GO" id="GO:0004252">
    <property type="term" value="F:serine-type endopeptidase activity"/>
    <property type="evidence" value="ECO:0007669"/>
    <property type="project" value="InterPro"/>
</dbReference>
<evidence type="ECO:0000256" key="2">
    <source>
        <dbReference type="SAM" id="SignalP"/>
    </source>
</evidence>
<dbReference type="InterPro" id="IPR009003">
    <property type="entry name" value="Peptidase_S1_PA"/>
</dbReference>
<sequence>MGVMRLACLLALLHCGYSKPDKVKEEVLKAKRDQFPFFARLEMQLKWPHSDNKTYCGASLITWKSILTAAHCFYHNADDDKIKKLCKANKLRVYMGKSTHSTKTQNAETRYLENIVPHKKYKYDRSYDIAVGNLSVPFKSGSPLIKTITLPRYINRNRHSRVCSKAIIVGIGKASSNTKNGSVSVIYARVITRLKRHTPTLRIPDVPEFKMRQFKESNAGGSLICYQPENTPIQYGVIKSGEAVLVERVVNFIESWVGDGIQKPKMRMYKTDDDKIKRTSRSSSFAKVTYRFYFFLLGLNLHFAIKLTEVVN</sequence>
<keyword evidence="2" id="KW-0732">Signal</keyword>
<dbReference type="SUPFAM" id="SSF50494">
    <property type="entry name" value="Trypsin-like serine proteases"/>
    <property type="match status" value="1"/>
</dbReference>
<evidence type="ECO:0000256" key="1">
    <source>
        <dbReference type="ARBA" id="ARBA00023157"/>
    </source>
</evidence>
<accession>A0A8K0DBR4</accession>
<dbReference type="PANTHER" id="PTHR24253:SF153">
    <property type="entry name" value="SERINE PROTEASE HEPSIN"/>
    <property type="match status" value="1"/>
</dbReference>
<dbReference type="SMART" id="SM00020">
    <property type="entry name" value="Tryp_SPc"/>
    <property type="match status" value="1"/>
</dbReference>
<comment type="caution">
    <text evidence="4">The sequence shown here is derived from an EMBL/GenBank/DDBJ whole genome shotgun (WGS) entry which is preliminary data.</text>
</comment>
<reference evidence="4" key="1">
    <citation type="submission" date="2019-08" db="EMBL/GenBank/DDBJ databases">
        <title>The genome of the North American firefly Photinus pyralis.</title>
        <authorList>
            <consortium name="Photinus pyralis genome working group"/>
            <person name="Fallon T.R."/>
            <person name="Sander Lower S.E."/>
            <person name="Weng J.-K."/>
        </authorList>
    </citation>
    <scope>NUCLEOTIDE SEQUENCE</scope>
    <source>
        <strain evidence="4">TRF0915ILg1</strain>
        <tissue evidence="4">Whole body</tissue>
    </source>
</reference>
<keyword evidence="1" id="KW-1015">Disulfide bond</keyword>
<dbReference type="GO" id="GO:0006508">
    <property type="term" value="P:proteolysis"/>
    <property type="evidence" value="ECO:0007669"/>
    <property type="project" value="InterPro"/>
</dbReference>
<name>A0A8K0DBR4_IGNLU</name>
<dbReference type="Proteomes" id="UP000801492">
    <property type="component" value="Unassembled WGS sequence"/>
</dbReference>
<proteinExistence type="predicted"/>
<gene>
    <name evidence="4" type="ORF">ILUMI_05027</name>
</gene>
<evidence type="ECO:0000313" key="5">
    <source>
        <dbReference type="Proteomes" id="UP000801492"/>
    </source>
</evidence>
<dbReference type="PANTHER" id="PTHR24253">
    <property type="entry name" value="TRANSMEMBRANE PROTEASE SERINE"/>
    <property type="match status" value="1"/>
</dbReference>
<feature type="chain" id="PRO_5035426242" description="Peptidase S1 domain-containing protein" evidence="2">
    <location>
        <begin position="19"/>
        <end position="312"/>
    </location>
</feature>
<dbReference type="PROSITE" id="PS50240">
    <property type="entry name" value="TRYPSIN_DOM"/>
    <property type="match status" value="1"/>
</dbReference>
<dbReference type="InterPro" id="IPR001254">
    <property type="entry name" value="Trypsin_dom"/>
</dbReference>
<dbReference type="Pfam" id="PF00089">
    <property type="entry name" value="Trypsin"/>
    <property type="match status" value="1"/>
</dbReference>
<feature type="domain" description="Peptidase S1" evidence="3">
    <location>
        <begin position="13"/>
        <end position="262"/>
    </location>
</feature>
<dbReference type="InterPro" id="IPR043504">
    <property type="entry name" value="Peptidase_S1_PA_chymotrypsin"/>
</dbReference>
<dbReference type="Gene3D" id="2.40.10.10">
    <property type="entry name" value="Trypsin-like serine proteases"/>
    <property type="match status" value="1"/>
</dbReference>
<protein>
    <recommendedName>
        <fullName evidence="3">Peptidase S1 domain-containing protein</fullName>
    </recommendedName>
</protein>
<evidence type="ECO:0000259" key="3">
    <source>
        <dbReference type="PROSITE" id="PS50240"/>
    </source>
</evidence>